<accession>A0A2S8SS63</accession>
<evidence type="ECO:0000313" key="3">
    <source>
        <dbReference type="Proteomes" id="UP000237684"/>
    </source>
</evidence>
<sequence>MTSQREIIPATPPLVEEALIAAPRSKTVSGAGAKCTQCGNIIRHMPIFLRNITCRDCYGLERYKRGETSMIGPERKVPAPATESGLDSIPPAT</sequence>
<feature type="region of interest" description="Disordered" evidence="1">
    <location>
        <begin position="71"/>
        <end position="93"/>
    </location>
</feature>
<dbReference type="AlphaFoldDB" id="A0A2S8SS63"/>
<organism evidence="2 3">
    <name type="scientific">Abditibacterium utsteinense</name>
    <dbReference type="NCBI Taxonomy" id="1960156"/>
    <lineage>
        <taxon>Bacteria</taxon>
        <taxon>Pseudomonadati</taxon>
        <taxon>Abditibacteriota</taxon>
        <taxon>Abditibacteriia</taxon>
        <taxon>Abditibacteriales</taxon>
        <taxon>Abditibacteriaceae</taxon>
        <taxon>Abditibacterium</taxon>
    </lineage>
</organism>
<evidence type="ECO:0000256" key="1">
    <source>
        <dbReference type="SAM" id="MobiDB-lite"/>
    </source>
</evidence>
<dbReference type="Proteomes" id="UP000237684">
    <property type="component" value="Unassembled WGS sequence"/>
</dbReference>
<name>A0A2S8SS63_9BACT</name>
<evidence type="ECO:0000313" key="2">
    <source>
        <dbReference type="EMBL" id="PQV63616.1"/>
    </source>
</evidence>
<reference evidence="2 3" key="1">
    <citation type="journal article" date="2018" name="Syst. Appl. Microbiol.">
        <title>Abditibacterium utsteinense sp. nov., the first cultivated member of candidate phylum FBP, isolated from ice-free Antarctic soil samples.</title>
        <authorList>
            <person name="Tahon G."/>
            <person name="Tytgat B."/>
            <person name="Lebbe L."/>
            <person name="Carlier A."/>
            <person name="Willems A."/>
        </authorList>
    </citation>
    <scope>NUCLEOTIDE SEQUENCE [LARGE SCALE GENOMIC DNA]</scope>
    <source>
        <strain evidence="2 3">LMG 29911</strain>
    </source>
</reference>
<proteinExistence type="predicted"/>
<gene>
    <name evidence="2" type="ORF">B1R32_11082</name>
</gene>
<dbReference type="EMBL" id="NIGF01000010">
    <property type="protein sequence ID" value="PQV63616.1"/>
    <property type="molecule type" value="Genomic_DNA"/>
</dbReference>
<dbReference type="RefSeq" id="WP_105484031.1">
    <property type="nucleotide sequence ID" value="NZ_NIGF01000010.1"/>
</dbReference>
<dbReference type="InParanoid" id="A0A2S8SS63"/>
<keyword evidence="3" id="KW-1185">Reference proteome</keyword>
<protein>
    <submittedName>
        <fullName evidence="2">Uncharacterized protein</fullName>
    </submittedName>
</protein>
<comment type="caution">
    <text evidence="2">The sequence shown here is derived from an EMBL/GenBank/DDBJ whole genome shotgun (WGS) entry which is preliminary data.</text>
</comment>